<evidence type="ECO:0000313" key="2">
    <source>
        <dbReference type="Proteomes" id="UP001234202"/>
    </source>
</evidence>
<keyword evidence="2" id="KW-1185">Reference proteome</keyword>
<comment type="caution">
    <text evidence="1">The sequence shown here is derived from an EMBL/GenBank/DDBJ whole genome shotgun (WGS) entry which is preliminary data.</text>
</comment>
<reference evidence="1" key="1">
    <citation type="submission" date="2023-04" db="EMBL/GenBank/DDBJ databases">
        <title>Draft Genome sequencing of Naganishia species isolated from polar environments using Oxford Nanopore Technology.</title>
        <authorList>
            <person name="Leo P."/>
            <person name="Venkateswaran K."/>
        </authorList>
    </citation>
    <scope>NUCLEOTIDE SEQUENCE</scope>
    <source>
        <strain evidence="1">DBVPG 5303</strain>
    </source>
</reference>
<organism evidence="1 2">
    <name type="scientific">Naganishia onofrii</name>
    <dbReference type="NCBI Taxonomy" id="1851511"/>
    <lineage>
        <taxon>Eukaryota</taxon>
        <taxon>Fungi</taxon>
        <taxon>Dikarya</taxon>
        <taxon>Basidiomycota</taxon>
        <taxon>Agaricomycotina</taxon>
        <taxon>Tremellomycetes</taxon>
        <taxon>Filobasidiales</taxon>
        <taxon>Filobasidiaceae</taxon>
        <taxon>Naganishia</taxon>
    </lineage>
</organism>
<evidence type="ECO:0000313" key="1">
    <source>
        <dbReference type="EMBL" id="KAJ9117675.1"/>
    </source>
</evidence>
<dbReference type="EMBL" id="JASBWV010000031">
    <property type="protein sequence ID" value="KAJ9117675.1"/>
    <property type="molecule type" value="Genomic_DNA"/>
</dbReference>
<gene>
    <name evidence="1" type="ORF">QFC24_006389</name>
</gene>
<sequence length="1159" mass="130306">MYRGIRALRSASSSITKTTFGHSGLTASATARRSVNTNTSRTVRGMTGLSPSTSLAGLRQEAMNKDIETKGSIRGIHSSATSLAAVQDPTTTTTTSQPFLPPPDAKIELILPPSDTRPHRYLRLKNGLEVVLVHDEECDKAAAAMDVGVGHLEDPKGLEGCAHFCEHLLFLGTKKYPQENAYSTYLSAHNGHSNAYTGSSNTNYFFEVAPDALHGALDRFAGFFTEPLFDSSCTEREANAVNSEHNKNLQSDMWRFYQLEKYLSSPRHPYHKFGTGTRETLWDAPRREGRDPRAELIEWWRDMYCAKRMKLVVMGRESLDTLEEWVRERFEAVPVKTKEGEERLVYSSEVFEKEQMGNIIFAEPVKDVRGLEVTFPFPDQSHLYATKPGNYLAHFLGHEGPGSALSYLKRNGWVNSLRAGFQSGSVGFDLFKVTLDLTAEGLVHYKDVAMTIYKYIHLLRGTPPQEHVFEEIKALSDIGFRFVERGHASSYASDLSTQLQQPVPREKIISSQWLVERFDAQELKDAVQLLDIRRSTITVTAKTLPSDVGPLENKEPVYGTKYRSDKMPEEFIKEALQGALIPEIHLPGPNAFIPENLDVDKVEGKEPTQKPDLLKDTSLARLWHKKDDRFWVPRANVFLALQSPLLDITPRQSTLARMYCDLFRDSITEEVYDAELAGLQYSLEYAGDSITVGSVGYNDKLPRLTEKMLGMMKAFRVDPARFAIIKDQLQRVWTNFQLEEPYSLTAYYAHYAESERMWTPAEKLVELEHIKPEDIEVFAREFFGRMYIETLVHGNMDVKAAVELQEMVERVLSSQPLSEPEKLGDRTLLLPSSSEHVWKMKVPNTSNVNSSCEYYCQVGDVSSDHLRPRLSLLAQIANEPVFNVLRTKEQLGYLVFSGARAATGTMGFRVLLQSEKPAAYLETRVEAFFDTFKQFLEDMTEEEFETHKQGLVHKKTEKPKNLHGESARFWSAIGDGYYDFARRVRDVEQIKNTTKQEIIDLFMTHIHPSSPTRAKLSIHMDSQAPPPADATIAFDPTTAATSLVEALAAKSVTLPEDKLTLLLESDPAPGPEEIRAFAREYVNAATTELSEADRTALEELIAAVGEADVDPKKVQEARVRSSNVVIEDIIAFKAGLLCSAAARPLEKLVPTTTVDKVEV</sequence>
<name>A0ACC2X2R2_9TREE</name>
<proteinExistence type="predicted"/>
<protein>
    <submittedName>
        <fullName evidence="1">Uncharacterized protein</fullName>
    </submittedName>
</protein>
<accession>A0ACC2X2R2</accession>
<dbReference type="Proteomes" id="UP001234202">
    <property type="component" value="Unassembled WGS sequence"/>
</dbReference>